<dbReference type="SUPFAM" id="SSF54909">
    <property type="entry name" value="Dimeric alpha+beta barrel"/>
    <property type="match status" value="1"/>
</dbReference>
<feature type="chain" id="PRO_5022208941" evidence="1">
    <location>
        <begin position="24"/>
        <end position="142"/>
    </location>
</feature>
<dbReference type="Gene3D" id="3.30.70.100">
    <property type="match status" value="1"/>
</dbReference>
<evidence type="ECO:0000259" key="2">
    <source>
        <dbReference type="PROSITE" id="PS51502"/>
    </source>
</evidence>
<dbReference type="EMBL" id="CP036274">
    <property type="protein sequence ID" value="QDU27585.1"/>
    <property type="molecule type" value="Genomic_DNA"/>
</dbReference>
<dbReference type="Proteomes" id="UP000315017">
    <property type="component" value="Chromosome"/>
</dbReference>
<gene>
    <name evidence="3" type="ORF">ETAA8_26730</name>
</gene>
<protein>
    <submittedName>
        <fullName evidence="3">Stress responsive A/B Barrel Domain protein</fullName>
    </submittedName>
</protein>
<dbReference type="SMART" id="SM00886">
    <property type="entry name" value="Dabb"/>
    <property type="match status" value="1"/>
</dbReference>
<dbReference type="AlphaFoldDB" id="A0A517YBG1"/>
<keyword evidence="4" id="KW-1185">Reference proteome</keyword>
<reference evidence="3 4" key="1">
    <citation type="submission" date="2019-02" db="EMBL/GenBank/DDBJ databases">
        <title>Deep-cultivation of Planctomycetes and their phenomic and genomic characterization uncovers novel biology.</title>
        <authorList>
            <person name="Wiegand S."/>
            <person name="Jogler M."/>
            <person name="Boedeker C."/>
            <person name="Pinto D."/>
            <person name="Vollmers J."/>
            <person name="Rivas-Marin E."/>
            <person name="Kohn T."/>
            <person name="Peeters S.H."/>
            <person name="Heuer A."/>
            <person name="Rast P."/>
            <person name="Oberbeckmann S."/>
            <person name="Bunk B."/>
            <person name="Jeske O."/>
            <person name="Meyerdierks A."/>
            <person name="Storesund J.E."/>
            <person name="Kallscheuer N."/>
            <person name="Luecker S."/>
            <person name="Lage O.M."/>
            <person name="Pohl T."/>
            <person name="Merkel B.J."/>
            <person name="Hornburger P."/>
            <person name="Mueller R.-W."/>
            <person name="Bruemmer F."/>
            <person name="Labrenz M."/>
            <person name="Spormann A.M."/>
            <person name="Op den Camp H."/>
            <person name="Overmann J."/>
            <person name="Amann R."/>
            <person name="Jetten M.S.M."/>
            <person name="Mascher T."/>
            <person name="Medema M.H."/>
            <person name="Devos D.P."/>
            <person name="Kaster A.-K."/>
            <person name="Ovreas L."/>
            <person name="Rohde M."/>
            <person name="Galperin M.Y."/>
            <person name="Jogler C."/>
        </authorList>
    </citation>
    <scope>NUCLEOTIDE SEQUENCE [LARGE SCALE GENOMIC DNA]</scope>
    <source>
        <strain evidence="3 4">ETA_A8</strain>
    </source>
</reference>
<dbReference type="KEGG" id="aagg:ETAA8_26730"/>
<feature type="domain" description="Stress-response A/B barrel" evidence="2">
    <location>
        <begin position="40"/>
        <end position="141"/>
    </location>
</feature>
<evidence type="ECO:0000313" key="4">
    <source>
        <dbReference type="Proteomes" id="UP000315017"/>
    </source>
</evidence>
<name>A0A517YBG1_9BACT</name>
<proteinExistence type="predicted"/>
<evidence type="ECO:0000256" key="1">
    <source>
        <dbReference type="SAM" id="SignalP"/>
    </source>
</evidence>
<evidence type="ECO:0000313" key="3">
    <source>
        <dbReference type="EMBL" id="QDU27585.1"/>
    </source>
</evidence>
<keyword evidence="1" id="KW-0732">Signal</keyword>
<accession>A0A517YBG1</accession>
<organism evidence="3 4">
    <name type="scientific">Anatilimnocola aggregata</name>
    <dbReference type="NCBI Taxonomy" id="2528021"/>
    <lineage>
        <taxon>Bacteria</taxon>
        <taxon>Pseudomonadati</taxon>
        <taxon>Planctomycetota</taxon>
        <taxon>Planctomycetia</taxon>
        <taxon>Pirellulales</taxon>
        <taxon>Pirellulaceae</taxon>
        <taxon>Anatilimnocola</taxon>
    </lineage>
</organism>
<dbReference type="InterPro" id="IPR013097">
    <property type="entry name" value="Dabb"/>
</dbReference>
<dbReference type="PROSITE" id="PS51502">
    <property type="entry name" value="S_R_A_B_BARREL"/>
    <property type="match status" value="1"/>
</dbReference>
<dbReference type="RefSeq" id="WP_202921798.1">
    <property type="nucleotide sequence ID" value="NZ_CP036274.1"/>
</dbReference>
<feature type="signal peptide" evidence="1">
    <location>
        <begin position="1"/>
        <end position="23"/>
    </location>
</feature>
<dbReference type="Pfam" id="PF07876">
    <property type="entry name" value="Dabb"/>
    <property type="match status" value="1"/>
</dbReference>
<sequence length="142" mass="15890" precursor="true">MNHRLLLLTMLCGLLTISARTMADEATSSKPATKPIAGPFVHVALYTFKADAPMGTVAAFVAEAEKCFGEIESVRTFRIGKPATKATPREYMIDPKNAYHVGIVLTFDNFDGMAEYGNDQRHNELKKKYAKYFEKIVAYDFE</sequence>
<dbReference type="InterPro" id="IPR011008">
    <property type="entry name" value="Dimeric_a/b-barrel"/>
</dbReference>